<comment type="caution">
    <text evidence="3">The sequence shown here is derived from an EMBL/GenBank/DDBJ whole genome shotgun (WGS) entry which is preliminary data.</text>
</comment>
<name>A0ABD2QP41_9PLAT</name>
<dbReference type="PANTHER" id="PTHR19423:SF1">
    <property type="entry name" value="SH3 DOMAIN-BINDING PROTEIN 5"/>
    <property type="match status" value="1"/>
</dbReference>
<evidence type="ECO:0000256" key="2">
    <source>
        <dbReference type="ARBA" id="ARBA00023054"/>
    </source>
</evidence>
<dbReference type="InterPro" id="IPR007940">
    <property type="entry name" value="SH3BP5"/>
</dbReference>
<gene>
    <name evidence="3" type="primary">SH3BP5_1</name>
    <name evidence="3" type="ORF">Ciccas_000040</name>
</gene>
<evidence type="ECO:0000313" key="4">
    <source>
        <dbReference type="Proteomes" id="UP001626550"/>
    </source>
</evidence>
<dbReference type="Pfam" id="PF05276">
    <property type="entry name" value="SH3BP5"/>
    <property type="match status" value="1"/>
</dbReference>
<evidence type="ECO:0000313" key="3">
    <source>
        <dbReference type="EMBL" id="KAL3321284.1"/>
    </source>
</evidence>
<organism evidence="3 4">
    <name type="scientific">Cichlidogyrus casuarinus</name>
    <dbReference type="NCBI Taxonomy" id="1844966"/>
    <lineage>
        <taxon>Eukaryota</taxon>
        <taxon>Metazoa</taxon>
        <taxon>Spiralia</taxon>
        <taxon>Lophotrochozoa</taxon>
        <taxon>Platyhelminthes</taxon>
        <taxon>Monogenea</taxon>
        <taxon>Monopisthocotylea</taxon>
        <taxon>Dactylogyridea</taxon>
        <taxon>Ancyrocephalidae</taxon>
        <taxon>Cichlidogyrus</taxon>
    </lineage>
</organism>
<accession>A0ABD2QP41</accession>
<comment type="similarity">
    <text evidence="1">Belongs to the SH3BP5 family.</text>
</comment>
<dbReference type="AlphaFoldDB" id="A0ABD2QP41"/>
<sequence length="213" mass="24196">MEARELLAAKQPSDANTLDLLNLSLIEWNKANLARCKSRELHESYLEQYEKLETRCKVFEHKNRSSVKQAKPFYTCLEDFRVDLHISKDRVESCETRVHACKKLYSSALSNLELISDSLHKRRTSAKNDFCNPRGERTRGVGADAASIISYNSQDEESFLADRNLDPPAGAEYSTTVTEVHNNTCSQNNTRLLREIKCVSLQSLYSASDCRVA</sequence>
<keyword evidence="4" id="KW-1185">Reference proteome</keyword>
<reference evidence="3 4" key="1">
    <citation type="submission" date="2024-11" db="EMBL/GenBank/DDBJ databases">
        <title>Adaptive evolution of stress response genes in parasites aligns with host niche diversity.</title>
        <authorList>
            <person name="Hahn C."/>
            <person name="Resl P."/>
        </authorList>
    </citation>
    <scope>NUCLEOTIDE SEQUENCE [LARGE SCALE GENOMIC DNA]</scope>
    <source>
        <strain evidence="3">EGGRZ-B1_66</strain>
        <tissue evidence="3">Body</tissue>
    </source>
</reference>
<dbReference type="PANTHER" id="PTHR19423">
    <property type="entry name" value="SH3 DOMAIN-BINDING PROTEIN 5"/>
    <property type="match status" value="1"/>
</dbReference>
<dbReference type="Proteomes" id="UP001626550">
    <property type="component" value="Unassembled WGS sequence"/>
</dbReference>
<keyword evidence="2" id="KW-0175">Coiled coil</keyword>
<dbReference type="EMBL" id="JBJKFK010000002">
    <property type="protein sequence ID" value="KAL3321284.1"/>
    <property type="molecule type" value="Genomic_DNA"/>
</dbReference>
<protein>
    <submittedName>
        <fullName evidence="3">SH3 domain-binding protein 5</fullName>
    </submittedName>
</protein>
<evidence type="ECO:0000256" key="1">
    <source>
        <dbReference type="ARBA" id="ARBA00007796"/>
    </source>
</evidence>
<proteinExistence type="inferred from homology"/>